<evidence type="ECO:0000313" key="2">
    <source>
        <dbReference type="EMBL" id="RVW21398.1"/>
    </source>
</evidence>
<organism evidence="2 3">
    <name type="scientific">Vitis vinifera</name>
    <name type="common">Grape</name>
    <dbReference type="NCBI Taxonomy" id="29760"/>
    <lineage>
        <taxon>Eukaryota</taxon>
        <taxon>Viridiplantae</taxon>
        <taxon>Streptophyta</taxon>
        <taxon>Embryophyta</taxon>
        <taxon>Tracheophyta</taxon>
        <taxon>Spermatophyta</taxon>
        <taxon>Magnoliopsida</taxon>
        <taxon>eudicotyledons</taxon>
        <taxon>Gunneridae</taxon>
        <taxon>Pentapetalae</taxon>
        <taxon>rosids</taxon>
        <taxon>Vitales</taxon>
        <taxon>Vitaceae</taxon>
        <taxon>Viteae</taxon>
        <taxon>Vitis</taxon>
    </lineage>
</organism>
<dbReference type="AlphaFoldDB" id="A0A438CDW9"/>
<proteinExistence type="predicted"/>
<reference evidence="2 3" key="1">
    <citation type="journal article" date="2018" name="PLoS Genet.">
        <title>Population sequencing reveals clonal diversity and ancestral inbreeding in the grapevine cultivar Chardonnay.</title>
        <authorList>
            <person name="Roach M.J."/>
            <person name="Johnson D.L."/>
            <person name="Bohlmann J."/>
            <person name="van Vuuren H.J."/>
            <person name="Jones S.J."/>
            <person name="Pretorius I.S."/>
            <person name="Schmidt S.A."/>
            <person name="Borneman A.R."/>
        </authorList>
    </citation>
    <scope>NUCLEOTIDE SEQUENCE [LARGE SCALE GENOMIC DNA]</scope>
    <source>
        <strain evidence="3">cv. Chardonnay</strain>
        <tissue evidence="2">Leaf</tissue>
    </source>
</reference>
<comment type="caution">
    <text evidence="2">The sequence shown here is derived from an EMBL/GenBank/DDBJ whole genome shotgun (WGS) entry which is preliminary data.</text>
</comment>
<accession>A0A438CDW9</accession>
<evidence type="ECO:0000313" key="3">
    <source>
        <dbReference type="Proteomes" id="UP000288805"/>
    </source>
</evidence>
<sequence length="128" mass="14422">MGGEEYYVWCEMMEMRQQRMICRCSICSTKRSDSNKRMKSCKQNIGIGPLSNYMRQSEEEVLLARQMQLDKGADSTQTSMKRRCGGATMHIRNPEGPSRSLNPSSYIEMTLLVAKAAVSWGPDNPSSA</sequence>
<evidence type="ECO:0000256" key="1">
    <source>
        <dbReference type="SAM" id="MobiDB-lite"/>
    </source>
</evidence>
<feature type="region of interest" description="Disordered" evidence="1">
    <location>
        <begin position="70"/>
        <end position="102"/>
    </location>
</feature>
<dbReference type="EMBL" id="QGNW01002295">
    <property type="protein sequence ID" value="RVW21398.1"/>
    <property type="molecule type" value="Genomic_DNA"/>
</dbReference>
<protein>
    <submittedName>
        <fullName evidence="2">Uncharacterized protein</fullName>
    </submittedName>
</protein>
<gene>
    <name evidence="2" type="ORF">CK203_106923</name>
</gene>
<name>A0A438CDW9_VITVI</name>
<dbReference type="Proteomes" id="UP000288805">
    <property type="component" value="Unassembled WGS sequence"/>
</dbReference>